<dbReference type="Proteomes" id="UP000887013">
    <property type="component" value="Unassembled WGS sequence"/>
</dbReference>
<reference evidence="1" key="1">
    <citation type="submission" date="2020-08" db="EMBL/GenBank/DDBJ databases">
        <title>Multicomponent nature underlies the extraordinary mechanical properties of spider dragline silk.</title>
        <authorList>
            <person name="Kono N."/>
            <person name="Nakamura H."/>
            <person name="Mori M."/>
            <person name="Yoshida Y."/>
            <person name="Ohtoshi R."/>
            <person name="Malay A.D."/>
            <person name="Moran D.A.P."/>
            <person name="Tomita M."/>
            <person name="Numata K."/>
            <person name="Arakawa K."/>
        </authorList>
    </citation>
    <scope>NUCLEOTIDE SEQUENCE</scope>
</reference>
<accession>A0A8X6PKV5</accession>
<organism evidence="1 2">
    <name type="scientific">Nephila pilipes</name>
    <name type="common">Giant wood spider</name>
    <name type="synonym">Nephila maculata</name>
    <dbReference type="NCBI Taxonomy" id="299642"/>
    <lineage>
        <taxon>Eukaryota</taxon>
        <taxon>Metazoa</taxon>
        <taxon>Ecdysozoa</taxon>
        <taxon>Arthropoda</taxon>
        <taxon>Chelicerata</taxon>
        <taxon>Arachnida</taxon>
        <taxon>Araneae</taxon>
        <taxon>Araneomorphae</taxon>
        <taxon>Entelegynae</taxon>
        <taxon>Araneoidea</taxon>
        <taxon>Nephilidae</taxon>
        <taxon>Nephila</taxon>
    </lineage>
</organism>
<comment type="caution">
    <text evidence="1">The sequence shown here is derived from an EMBL/GenBank/DDBJ whole genome shotgun (WGS) entry which is preliminary data.</text>
</comment>
<gene>
    <name evidence="1" type="ORF">NPIL_228571</name>
</gene>
<proteinExistence type="predicted"/>
<keyword evidence="2" id="KW-1185">Reference proteome</keyword>
<protein>
    <submittedName>
        <fullName evidence="1">Uncharacterized protein</fullName>
    </submittedName>
</protein>
<dbReference type="AlphaFoldDB" id="A0A8X6PKV5"/>
<evidence type="ECO:0000313" key="1">
    <source>
        <dbReference type="EMBL" id="GFT73606.1"/>
    </source>
</evidence>
<evidence type="ECO:0000313" key="2">
    <source>
        <dbReference type="Proteomes" id="UP000887013"/>
    </source>
</evidence>
<dbReference type="EMBL" id="BMAW01021593">
    <property type="protein sequence ID" value="GFT73606.1"/>
    <property type="molecule type" value="Genomic_DNA"/>
</dbReference>
<sequence length="101" mass="11272">MKTHKLLIRCVPVTPLFSSAPLRVLLRDGVKKTGKSSLRRVVVVMFGVGSMDTYLTMKEEITPVGTEKVIERCLSSYSNGLTRSNKVTRSKATHLMHLLNL</sequence>
<name>A0A8X6PKV5_NEPPI</name>